<feature type="domain" description="PHD-type zinc finger plants" evidence="5">
    <location>
        <begin position="85"/>
        <end position="127"/>
    </location>
</feature>
<dbReference type="AlphaFoldDB" id="A0A059BL51"/>
<keyword evidence="1" id="KW-0479">Metal-binding</keyword>
<sequence>MLQKYIQRKHHTIPYPKKIYKFAPPLSVFLIPLFSWCWCRATLPPVKTRIFFSVLCLSPHETEIMTPAGKASIVPPSPQSSVECCMCGDHGLTDELFQCRICQFRSQHRYCSNLYPKAETYRVCNWCLGQDGRDEGGPVVKTQQQNSSDSNSPRKSGAEPDSDGKSGRRLRRGRIDDDRQQRPPPLHLQALGCGRIKKERSPERISSPTTPIRKRIITKGELEEKLRRTTSEEISHVVPRQGFRSKVRRYKLLEEVSS</sequence>
<accession>A0A059BL51</accession>
<dbReference type="GO" id="GO:0008270">
    <property type="term" value="F:zinc ion binding"/>
    <property type="evidence" value="ECO:0007669"/>
    <property type="project" value="UniProtKB-KW"/>
</dbReference>
<dbReference type="InterPro" id="IPR011011">
    <property type="entry name" value="Znf_FYVE_PHD"/>
</dbReference>
<evidence type="ECO:0000256" key="3">
    <source>
        <dbReference type="ARBA" id="ARBA00022833"/>
    </source>
</evidence>
<dbReference type="Pfam" id="PF25054">
    <property type="entry name" value="PHD_pln"/>
    <property type="match status" value="1"/>
</dbReference>
<dbReference type="eggNOG" id="ENOG502S0CS">
    <property type="taxonomic scope" value="Eukaryota"/>
</dbReference>
<feature type="compositionally biased region" description="Basic and acidic residues" evidence="4">
    <location>
        <begin position="156"/>
        <end position="166"/>
    </location>
</feature>
<dbReference type="STRING" id="71139.A0A059BL51"/>
<evidence type="ECO:0000256" key="1">
    <source>
        <dbReference type="ARBA" id="ARBA00022723"/>
    </source>
</evidence>
<keyword evidence="3" id="KW-0862">Zinc</keyword>
<name>A0A059BL51_EUCGR</name>
<proteinExistence type="predicted"/>
<evidence type="ECO:0000259" key="5">
    <source>
        <dbReference type="Pfam" id="PF25054"/>
    </source>
</evidence>
<dbReference type="KEGG" id="egr:104448014"/>
<dbReference type="PANTHER" id="PTHR33779">
    <property type="entry name" value="EXPRESSED PROTEIN"/>
    <property type="match status" value="1"/>
</dbReference>
<keyword evidence="2" id="KW-0863">Zinc-finger</keyword>
<protein>
    <recommendedName>
        <fullName evidence="5">PHD-type zinc finger plants domain-containing protein</fullName>
    </recommendedName>
</protein>
<evidence type="ECO:0000256" key="2">
    <source>
        <dbReference type="ARBA" id="ARBA00022771"/>
    </source>
</evidence>
<dbReference type="Gramene" id="KCW66611">
    <property type="protein sequence ID" value="KCW66611"/>
    <property type="gene ID" value="EUGRSUZ_F00405"/>
</dbReference>
<feature type="region of interest" description="Disordered" evidence="4">
    <location>
        <begin position="136"/>
        <end position="221"/>
    </location>
</feature>
<organism evidence="6">
    <name type="scientific">Eucalyptus grandis</name>
    <name type="common">Flooded gum</name>
    <dbReference type="NCBI Taxonomy" id="71139"/>
    <lineage>
        <taxon>Eukaryota</taxon>
        <taxon>Viridiplantae</taxon>
        <taxon>Streptophyta</taxon>
        <taxon>Embryophyta</taxon>
        <taxon>Tracheophyta</taxon>
        <taxon>Spermatophyta</taxon>
        <taxon>Magnoliopsida</taxon>
        <taxon>eudicotyledons</taxon>
        <taxon>Gunneridae</taxon>
        <taxon>Pentapetalae</taxon>
        <taxon>rosids</taxon>
        <taxon>malvids</taxon>
        <taxon>Myrtales</taxon>
        <taxon>Myrtaceae</taxon>
        <taxon>Myrtoideae</taxon>
        <taxon>Eucalypteae</taxon>
        <taxon>Eucalyptus</taxon>
    </lineage>
</organism>
<dbReference type="OrthoDB" id="1935489at2759"/>
<dbReference type="InterPro" id="IPR056874">
    <property type="entry name" value="PHD_dom_pln"/>
</dbReference>
<gene>
    <name evidence="6" type="ORF">EUGRSUZ_F00405</name>
</gene>
<dbReference type="PANTHER" id="PTHR33779:SF1">
    <property type="entry name" value="EXPRESSED PROTEIN"/>
    <property type="match status" value="1"/>
</dbReference>
<evidence type="ECO:0000256" key="4">
    <source>
        <dbReference type="SAM" id="MobiDB-lite"/>
    </source>
</evidence>
<evidence type="ECO:0000313" key="6">
    <source>
        <dbReference type="EMBL" id="KCW66611.1"/>
    </source>
</evidence>
<dbReference type="EMBL" id="KK198758">
    <property type="protein sequence ID" value="KCW66611.1"/>
    <property type="molecule type" value="Genomic_DNA"/>
</dbReference>
<reference evidence="6" key="1">
    <citation type="submission" date="2013-07" db="EMBL/GenBank/DDBJ databases">
        <title>The genome of Eucalyptus grandis.</title>
        <authorList>
            <person name="Schmutz J."/>
            <person name="Hayes R."/>
            <person name="Myburg A."/>
            <person name="Tuskan G."/>
            <person name="Grattapaglia D."/>
            <person name="Rokhsar D.S."/>
        </authorList>
    </citation>
    <scope>NUCLEOTIDE SEQUENCE</scope>
    <source>
        <tissue evidence="6">Leaf extractions</tissue>
    </source>
</reference>
<feature type="compositionally biased region" description="Polar residues" evidence="4">
    <location>
        <begin position="141"/>
        <end position="154"/>
    </location>
</feature>
<dbReference type="OMA" id="PHETEIM"/>
<dbReference type="SUPFAM" id="SSF57903">
    <property type="entry name" value="FYVE/PHD zinc finger"/>
    <property type="match status" value="1"/>
</dbReference>
<dbReference type="InParanoid" id="A0A059BL51"/>